<evidence type="ECO:0000259" key="1">
    <source>
        <dbReference type="Pfam" id="PF00582"/>
    </source>
</evidence>
<dbReference type="Pfam" id="PF00582">
    <property type="entry name" value="Usp"/>
    <property type="match status" value="1"/>
</dbReference>
<evidence type="ECO:0000313" key="2">
    <source>
        <dbReference type="EMBL" id="EIE25701.1"/>
    </source>
</evidence>
<feature type="domain" description="UspA" evidence="1">
    <location>
        <begin position="4"/>
        <end position="156"/>
    </location>
</feature>
<protein>
    <submittedName>
        <fullName evidence="2">Adenine nucleotide alpha hydrolases-like protein</fullName>
    </submittedName>
</protein>
<organism evidence="2 3">
    <name type="scientific">Coccomyxa subellipsoidea (strain C-169)</name>
    <name type="common">Green microalga</name>
    <dbReference type="NCBI Taxonomy" id="574566"/>
    <lineage>
        <taxon>Eukaryota</taxon>
        <taxon>Viridiplantae</taxon>
        <taxon>Chlorophyta</taxon>
        <taxon>core chlorophytes</taxon>
        <taxon>Trebouxiophyceae</taxon>
        <taxon>Trebouxiophyceae incertae sedis</taxon>
        <taxon>Coccomyxaceae</taxon>
        <taxon>Coccomyxa</taxon>
        <taxon>Coccomyxa subellipsoidea</taxon>
    </lineage>
</organism>
<dbReference type="Gene3D" id="3.40.50.620">
    <property type="entry name" value="HUPs"/>
    <property type="match status" value="1"/>
</dbReference>
<evidence type="ECO:0000313" key="3">
    <source>
        <dbReference type="Proteomes" id="UP000007264"/>
    </source>
</evidence>
<dbReference type="SUPFAM" id="SSF52402">
    <property type="entry name" value="Adenine nucleotide alpha hydrolases-like"/>
    <property type="match status" value="1"/>
</dbReference>
<reference evidence="2 3" key="1">
    <citation type="journal article" date="2012" name="Genome Biol.">
        <title>The genome of the polar eukaryotic microalga coccomyxa subellipsoidea reveals traits of cold adaptation.</title>
        <authorList>
            <person name="Blanc G."/>
            <person name="Agarkova I."/>
            <person name="Grimwood J."/>
            <person name="Kuo A."/>
            <person name="Brueggeman A."/>
            <person name="Dunigan D."/>
            <person name="Gurnon J."/>
            <person name="Ladunga I."/>
            <person name="Lindquist E."/>
            <person name="Lucas S."/>
            <person name="Pangilinan J."/>
            <person name="Proschold T."/>
            <person name="Salamov A."/>
            <person name="Schmutz J."/>
            <person name="Weeks D."/>
            <person name="Yamada T."/>
            <person name="Claverie J.M."/>
            <person name="Grigoriev I."/>
            <person name="Van Etten J."/>
            <person name="Lomsadze A."/>
            <person name="Borodovsky M."/>
        </authorList>
    </citation>
    <scope>NUCLEOTIDE SEQUENCE [LARGE SCALE GENOMIC DNA]</scope>
    <source>
        <strain evidence="2 3">C-169</strain>
    </source>
</reference>
<dbReference type="GO" id="GO:0016787">
    <property type="term" value="F:hydrolase activity"/>
    <property type="evidence" value="ECO:0007669"/>
    <property type="project" value="UniProtKB-KW"/>
</dbReference>
<dbReference type="STRING" id="574566.I0Z4Y2"/>
<gene>
    <name evidence="2" type="ORF">COCSUDRAFT_39992</name>
</gene>
<comment type="caution">
    <text evidence="2">The sequence shown here is derived from an EMBL/GenBank/DDBJ whole genome shotgun (WGS) entry which is preliminary data.</text>
</comment>
<dbReference type="OrthoDB" id="508807at2759"/>
<dbReference type="CDD" id="cd23659">
    <property type="entry name" value="USP_At3g01520-like"/>
    <property type="match status" value="1"/>
</dbReference>
<dbReference type="GeneID" id="17043705"/>
<dbReference type="KEGG" id="csl:COCSUDRAFT_39992"/>
<dbReference type="Proteomes" id="UP000007264">
    <property type="component" value="Unassembled WGS sequence"/>
</dbReference>
<keyword evidence="3" id="KW-1185">Reference proteome</keyword>
<dbReference type="InterPro" id="IPR006016">
    <property type="entry name" value="UspA"/>
</dbReference>
<dbReference type="AlphaFoldDB" id="I0Z4Y2"/>
<dbReference type="RefSeq" id="XP_005650245.1">
    <property type="nucleotide sequence ID" value="XM_005650188.1"/>
</dbReference>
<dbReference type="PANTHER" id="PTHR31964">
    <property type="entry name" value="ADENINE NUCLEOTIDE ALPHA HYDROLASES-LIKE SUPERFAMILY PROTEIN"/>
    <property type="match status" value="1"/>
</dbReference>
<dbReference type="InterPro" id="IPR014729">
    <property type="entry name" value="Rossmann-like_a/b/a_fold"/>
</dbReference>
<dbReference type="EMBL" id="AGSI01000003">
    <property type="protein sequence ID" value="EIE25701.1"/>
    <property type="molecule type" value="Genomic_DNA"/>
</dbReference>
<sequence length="160" mass="17172">MAVKSLVICVDNSKECLKAVDFVLAHFPEGYTYHLLHVQPRSLATSIAASAAAAEFAYENMEAMEVEMVAASEHFLRDVFMPKAESAGAEVKPVVVAVHNDSSSNIGAAICHYAATVKADALVLMRENKSAVARFFLGSVTKYCASHSLTPIVIVPNKSL</sequence>
<proteinExistence type="predicted"/>
<accession>I0Z4Y2</accession>
<dbReference type="PANTHER" id="PTHR31964:SF113">
    <property type="entry name" value="USPA DOMAIN-CONTAINING PROTEIN"/>
    <property type="match status" value="1"/>
</dbReference>
<name>I0Z4Y2_COCSC</name>